<feature type="domain" description="Ig-like" evidence="2">
    <location>
        <begin position="148"/>
        <end position="256"/>
    </location>
</feature>
<dbReference type="InterPro" id="IPR003599">
    <property type="entry name" value="Ig_sub"/>
</dbReference>
<dbReference type="AlphaFoldDB" id="A0AAN9AMN1"/>
<comment type="caution">
    <text evidence="3">The sequence shown here is derived from an EMBL/GenBank/DDBJ whole genome shotgun (WGS) entry which is preliminary data.</text>
</comment>
<evidence type="ECO:0000313" key="3">
    <source>
        <dbReference type="EMBL" id="KAK7089737.1"/>
    </source>
</evidence>
<evidence type="ECO:0000259" key="2">
    <source>
        <dbReference type="PROSITE" id="PS50835"/>
    </source>
</evidence>
<dbReference type="Gene3D" id="2.60.40.10">
    <property type="entry name" value="Immunoglobulins"/>
    <property type="match status" value="1"/>
</dbReference>
<dbReference type="InterPro" id="IPR013106">
    <property type="entry name" value="Ig_V-set"/>
</dbReference>
<evidence type="ECO:0000313" key="4">
    <source>
        <dbReference type="Proteomes" id="UP001374579"/>
    </source>
</evidence>
<keyword evidence="4" id="KW-1185">Reference proteome</keyword>
<gene>
    <name evidence="3" type="ORF">V1264_024264</name>
</gene>
<reference evidence="3 4" key="1">
    <citation type="submission" date="2024-02" db="EMBL/GenBank/DDBJ databases">
        <title>Chromosome-scale genome assembly of the rough periwinkle Littorina saxatilis.</title>
        <authorList>
            <person name="De Jode A."/>
            <person name="Faria R."/>
            <person name="Formenti G."/>
            <person name="Sims Y."/>
            <person name="Smith T.P."/>
            <person name="Tracey A."/>
            <person name="Wood J.M.D."/>
            <person name="Zagrodzka Z.B."/>
            <person name="Johannesson K."/>
            <person name="Butlin R.K."/>
            <person name="Leder E.H."/>
        </authorList>
    </citation>
    <scope>NUCLEOTIDE SEQUENCE [LARGE SCALE GENOMIC DNA]</scope>
    <source>
        <strain evidence="3">Snail1</strain>
        <tissue evidence="3">Muscle</tissue>
    </source>
</reference>
<feature type="signal peptide" evidence="1">
    <location>
        <begin position="1"/>
        <end position="27"/>
    </location>
</feature>
<dbReference type="InterPro" id="IPR013783">
    <property type="entry name" value="Ig-like_fold"/>
</dbReference>
<dbReference type="InterPro" id="IPR007110">
    <property type="entry name" value="Ig-like_dom"/>
</dbReference>
<keyword evidence="1" id="KW-0732">Signal</keyword>
<name>A0AAN9AMN1_9CAEN</name>
<dbReference type="Pfam" id="PF07686">
    <property type="entry name" value="V-set"/>
    <property type="match status" value="1"/>
</dbReference>
<dbReference type="PROSITE" id="PS50835">
    <property type="entry name" value="IG_LIKE"/>
    <property type="match status" value="1"/>
</dbReference>
<feature type="chain" id="PRO_5043036604" description="Ig-like domain-containing protein" evidence="1">
    <location>
        <begin position="28"/>
        <end position="313"/>
    </location>
</feature>
<organism evidence="3 4">
    <name type="scientific">Littorina saxatilis</name>
    <dbReference type="NCBI Taxonomy" id="31220"/>
    <lineage>
        <taxon>Eukaryota</taxon>
        <taxon>Metazoa</taxon>
        <taxon>Spiralia</taxon>
        <taxon>Lophotrochozoa</taxon>
        <taxon>Mollusca</taxon>
        <taxon>Gastropoda</taxon>
        <taxon>Caenogastropoda</taxon>
        <taxon>Littorinimorpha</taxon>
        <taxon>Littorinoidea</taxon>
        <taxon>Littorinidae</taxon>
        <taxon>Littorina</taxon>
    </lineage>
</organism>
<dbReference type="Proteomes" id="UP001374579">
    <property type="component" value="Unassembled WGS sequence"/>
</dbReference>
<dbReference type="EMBL" id="JBAMIC010000703">
    <property type="protein sequence ID" value="KAK7089737.1"/>
    <property type="molecule type" value="Genomic_DNA"/>
</dbReference>
<sequence>METSVRFVFGRPELVFLTLLCAVLVGGHQNDRAVCTTESVIEGHPASVTCHFPEDVTVHKHYVNIFRYDFSGRSFVPELLLRCFWPHDTTHPNCSVAEGFDFDEGQLSNTVTLSTRAATKKHAGAYACDYGGAAPSEFNVCKLNVKRPTIECKTTTVPMGEAATVTCLFNTNVNETKEGFYIRRTPTDSDFGEESDVLTCNWVKQFKDGIFCHAKEGCTMNSTPIQDRVTVTIAAVDKKHTGEYFCDTVPHTRGVTVGHCYLQAQDKKPTLSPETTTGEPSSAPGVGSCRYHTLLYFLCTIVVTMKAWKGTGR</sequence>
<evidence type="ECO:0000256" key="1">
    <source>
        <dbReference type="SAM" id="SignalP"/>
    </source>
</evidence>
<proteinExistence type="predicted"/>
<dbReference type="SMART" id="SM00409">
    <property type="entry name" value="IG"/>
    <property type="match status" value="2"/>
</dbReference>
<accession>A0AAN9AMN1</accession>
<protein>
    <recommendedName>
        <fullName evidence="2">Ig-like domain-containing protein</fullName>
    </recommendedName>
</protein>